<organism evidence="2">
    <name type="scientific">Cladocopium goreaui</name>
    <dbReference type="NCBI Taxonomy" id="2562237"/>
    <lineage>
        <taxon>Eukaryota</taxon>
        <taxon>Sar</taxon>
        <taxon>Alveolata</taxon>
        <taxon>Dinophyceae</taxon>
        <taxon>Suessiales</taxon>
        <taxon>Symbiodiniaceae</taxon>
        <taxon>Cladocopium</taxon>
    </lineage>
</organism>
<accession>A0A9P1FLV4</accession>
<dbReference type="OrthoDB" id="5945798at2759"/>
<evidence type="ECO:0000259" key="1">
    <source>
        <dbReference type="PROSITE" id="PS50280"/>
    </source>
</evidence>
<dbReference type="PROSITE" id="PS50280">
    <property type="entry name" value="SET"/>
    <property type="match status" value="1"/>
</dbReference>
<reference evidence="2" key="1">
    <citation type="submission" date="2022-10" db="EMBL/GenBank/DDBJ databases">
        <authorList>
            <person name="Chen Y."/>
            <person name="Dougan E. K."/>
            <person name="Chan C."/>
            <person name="Rhodes N."/>
            <person name="Thang M."/>
        </authorList>
    </citation>
    <scope>NUCLEOTIDE SEQUENCE</scope>
</reference>
<evidence type="ECO:0000313" key="4">
    <source>
        <dbReference type="Proteomes" id="UP001152797"/>
    </source>
</evidence>
<reference evidence="3 4" key="2">
    <citation type="submission" date="2024-05" db="EMBL/GenBank/DDBJ databases">
        <authorList>
            <person name="Chen Y."/>
            <person name="Shah S."/>
            <person name="Dougan E. K."/>
            <person name="Thang M."/>
            <person name="Chan C."/>
        </authorList>
    </citation>
    <scope>NUCLEOTIDE SEQUENCE [LARGE SCALE GENOMIC DNA]</scope>
</reference>
<dbReference type="AlphaFoldDB" id="A0A9P1FLV4"/>
<dbReference type="InterPro" id="IPR046341">
    <property type="entry name" value="SET_dom_sf"/>
</dbReference>
<name>A0A9P1FLV4_9DINO</name>
<dbReference type="EMBL" id="CAMXCT030000574">
    <property type="protein sequence ID" value="CAL4767973.1"/>
    <property type="molecule type" value="Genomic_DNA"/>
</dbReference>
<dbReference type="EMBL" id="CAMXCT020000574">
    <property type="protein sequence ID" value="CAL1134036.1"/>
    <property type="molecule type" value="Genomic_DNA"/>
</dbReference>
<sequence>MSPPLRVAAELPSDGLKVEGGTLRAARALGFGAIASRELPLLLVPGDAWGFLGSSAAPESFAELARRLGDATRLAAYAAFLGMTEEKQETFRNLGVPAGSGVPEASQKAVAAFLRDFPEYTEALDWHLFKQVVSIVSERGTQLPSGQRVVYGRSDLAKHSCSPNAVTEVLGEDGLREVRVIGFKGISENEEVTVSYVPEELLLQPTTARSRGIRELRQGYLCRCTRCKLDGSDVPELAAVGEKLRHDLAMEDLNGRLQLLQRLDVSLPLAMASKARVRFKLAQVAEKSMPQEAIQLYQLALDETDIVLGQKGLRNASNIKRRLGQLLEQM</sequence>
<dbReference type="Gene3D" id="2.170.270.10">
    <property type="entry name" value="SET domain"/>
    <property type="match status" value="1"/>
</dbReference>
<dbReference type="InterPro" id="IPR001214">
    <property type="entry name" value="SET_dom"/>
</dbReference>
<dbReference type="Proteomes" id="UP001152797">
    <property type="component" value="Unassembled WGS sequence"/>
</dbReference>
<keyword evidence="4" id="KW-1185">Reference proteome</keyword>
<evidence type="ECO:0000313" key="2">
    <source>
        <dbReference type="EMBL" id="CAI3980661.1"/>
    </source>
</evidence>
<proteinExistence type="predicted"/>
<dbReference type="SUPFAM" id="SSF82199">
    <property type="entry name" value="SET domain"/>
    <property type="match status" value="1"/>
</dbReference>
<evidence type="ECO:0000313" key="3">
    <source>
        <dbReference type="EMBL" id="CAL4767973.1"/>
    </source>
</evidence>
<protein>
    <recommendedName>
        <fullName evidence="1">SET domain-containing protein</fullName>
    </recommendedName>
</protein>
<dbReference type="EMBL" id="CAMXCT010000574">
    <property type="protein sequence ID" value="CAI3980661.1"/>
    <property type="molecule type" value="Genomic_DNA"/>
</dbReference>
<comment type="caution">
    <text evidence="2">The sequence shown here is derived from an EMBL/GenBank/DDBJ whole genome shotgun (WGS) entry which is preliminary data.</text>
</comment>
<gene>
    <name evidence="2" type="ORF">C1SCF055_LOCUS8522</name>
</gene>
<feature type="domain" description="SET" evidence="1">
    <location>
        <begin position="86"/>
        <end position="197"/>
    </location>
</feature>